<feature type="compositionally biased region" description="Polar residues" evidence="4">
    <location>
        <begin position="308"/>
        <end position="317"/>
    </location>
</feature>
<feature type="compositionally biased region" description="Basic residues" evidence="4">
    <location>
        <begin position="214"/>
        <end position="223"/>
    </location>
</feature>
<evidence type="ECO:0000256" key="4">
    <source>
        <dbReference type="SAM" id="MobiDB-lite"/>
    </source>
</evidence>
<dbReference type="GO" id="GO:0003682">
    <property type="term" value="F:chromatin binding"/>
    <property type="evidence" value="ECO:0007669"/>
    <property type="project" value="TreeGrafter"/>
</dbReference>
<dbReference type="GO" id="GO:0006457">
    <property type="term" value="P:protein folding"/>
    <property type="evidence" value="ECO:0007669"/>
    <property type="project" value="UniProtKB-ARBA"/>
</dbReference>
<evidence type="ECO:0000313" key="5">
    <source>
        <dbReference type="EMBL" id="RZC57282.1"/>
    </source>
</evidence>
<feature type="compositionally biased region" description="Basic and acidic residues" evidence="4">
    <location>
        <begin position="133"/>
        <end position="147"/>
    </location>
</feature>
<feature type="compositionally biased region" description="Low complexity" evidence="4">
    <location>
        <begin position="224"/>
        <end position="233"/>
    </location>
</feature>
<keyword evidence="6" id="KW-1185">Reference proteome</keyword>
<evidence type="ECO:0000313" key="6">
    <source>
        <dbReference type="Proteomes" id="UP000316621"/>
    </source>
</evidence>
<keyword evidence="2" id="KW-0539">Nucleus</keyword>
<dbReference type="GO" id="GO:0019212">
    <property type="term" value="F:phosphatase inhibitor activity"/>
    <property type="evidence" value="ECO:0007669"/>
    <property type="project" value="TreeGrafter"/>
</dbReference>
<dbReference type="InterPro" id="IPR052255">
    <property type="entry name" value="RNA_pol_II_subunit5-mediator"/>
</dbReference>
<evidence type="ECO:0000256" key="2">
    <source>
        <dbReference type="ARBA" id="ARBA00023242"/>
    </source>
</evidence>
<name>A0A4Y7JB40_PAPSO</name>
<dbReference type="PANTHER" id="PTHR15111:SF0">
    <property type="entry name" value="UNCONVENTIONAL PREFOLDIN RPB5 INTERACTOR 1"/>
    <property type="match status" value="1"/>
</dbReference>
<dbReference type="OMA" id="HHNIMVP"/>
<dbReference type="GO" id="GO:0009409">
    <property type="term" value="P:response to cold"/>
    <property type="evidence" value="ECO:0007669"/>
    <property type="project" value="UniProtKB-ARBA"/>
</dbReference>
<dbReference type="CDD" id="cd23159">
    <property type="entry name" value="Prefoldin_URI1"/>
    <property type="match status" value="1"/>
</dbReference>
<dbReference type="Pfam" id="PF02996">
    <property type="entry name" value="Prefoldin"/>
    <property type="match status" value="1"/>
</dbReference>
<comment type="subcellular location">
    <subcellularLocation>
        <location evidence="1">Nucleus</location>
    </subcellularLocation>
</comment>
<reference evidence="5 6" key="1">
    <citation type="journal article" date="2018" name="Science">
        <title>The opium poppy genome and morphinan production.</title>
        <authorList>
            <person name="Guo L."/>
            <person name="Winzer T."/>
            <person name="Yang X."/>
            <person name="Li Y."/>
            <person name="Ning Z."/>
            <person name="He Z."/>
            <person name="Teodor R."/>
            <person name="Lu Y."/>
            <person name="Bowser T.A."/>
            <person name="Graham I.A."/>
            <person name="Ye K."/>
        </authorList>
    </citation>
    <scope>NUCLEOTIDE SEQUENCE [LARGE SCALE GENOMIC DNA]</scope>
    <source>
        <strain evidence="6">cv. HN1</strain>
        <tissue evidence="5">Leaves</tissue>
    </source>
</reference>
<dbReference type="AlphaFoldDB" id="A0A4Y7JB40"/>
<feature type="compositionally biased region" description="Basic and acidic residues" evidence="4">
    <location>
        <begin position="269"/>
        <end position="280"/>
    </location>
</feature>
<feature type="region of interest" description="Disordered" evidence="4">
    <location>
        <begin position="247"/>
        <end position="285"/>
    </location>
</feature>
<dbReference type="PANTHER" id="PTHR15111">
    <property type="entry name" value="RNA POLYMERASE II SUBUNIT 5-MEDIATING PROTEIN NNX3"/>
    <property type="match status" value="1"/>
</dbReference>
<dbReference type="InterPro" id="IPR004127">
    <property type="entry name" value="Prefoldin_subunit_alpha"/>
</dbReference>
<dbReference type="GO" id="GO:0003714">
    <property type="term" value="F:transcription corepressor activity"/>
    <property type="evidence" value="ECO:0007669"/>
    <property type="project" value="TreeGrafter"/>
</dbReference>
<feature type="compositionally biased region" description="Basic residues" evidence="4">
    <location>
        <begin position="318"/>
        <end position="333"/>
    </location>
</feature>
<organism evidence="5 6">
    <name type="scientific">Papaver somniferum</name>
    <name type="common">Opium poppy</name>
    <dbReference type="NCBI Taxonomy" id="3469"/>
    <lineage>
        <taxon>Eukaryota</taxon>
        <taxon>Viridiplantae</taxon>
        <taxon>Streptophyta</taxon>
        <taxon>Embryophyta</taxon>
        <taxon>Tracheophyta</taxon>
        <taxon>Spermatophyta</taxon>
        <taxon>Magnoliopsida</taxon>
        <taxon>Ranunculales</taxon>
        <taxon>Papaveraceae</taxon>
        <taxon>Papaveroideae</taxon>
        <taxon>Papaver</taxon>
    </lineage>
</organism>
<dbReference type="Gene3D" id="1.10.287.370">
    <property type="match status" value="1"/>
</dbReference>
<feature type="region of interest" description="Disordered" evidence="4">
    <location>
        <begin position="210"/>
        <end position="233"/>
    </location>
</feature>
<dbReference type="GO" id="GO:0000122">
    <property type="term" value="P:negative regulation of transcription by RNA polymerase II"/>
    <property type="evidence" value="ECO:0007669"/>
    <property type="project" value="TreeGrafter"/>
</dbReference>
<gene>
    <name evidence="5" type="ORF">C5167_004585</name>
</gene>
<accession>A0A4Y7JB40</accession>
<dbReference type="EMBL" id="CM010718">
    <property type="protein sequence ID" value="RZC57282.1"/>
    <property type="molecule type" value="Genomic_DNA"/>
</dbReference>
<dbReference type="InterPro" id="IPR009053">
    <property type="entry name" value="Prefoldin"/>
</dbReference>
<proteinExistence type="inferred from homology"/>
<protein>
    <submittedName>
        <fullName evidence="5">Uncharacterized protein</fullName>
    </submittedName>
</protein>
<dbReference type="GO" id="GO:0005634">
    <property type="term" value="C:nucleus"/>
    <property type="evidence" value="ECO:0007669"/>
    <property type="project" value="UniProtKB-SubCell"/>
</dbReference>
<dbReference type="Proteomes" id="UP000316621">
    <property type="component" value="Chromosome 4"/>
</dbReference>
<dbReference type="STRING" id="3469.A0A4Y7JB40"/>
<comment type="similarity">
    <text evidence="3">Belongs to the RNA polymerase II subunit 5-mediating protein family.</text>
</comment>
<feature type="region of interest" description="Disordered" evidence="4">
    <location>
        <begin position="308"/>
        <end position="333"/>
    </location>
</feature>
<dbReference type="SUPFAM" id="SSF46579">
    <property type="entry name" value="Prefoldin"/>
    <property type="match status" value="1"/>
</dbReference>
<evidence type="ECO:0000256" key="3">
    <source>
        <dbReference type="ARBA" id="ARBA00038295"/>
    </source>
</evidence>
<feature type="region of interest" description="Disordered" evidence="4">
    <location>
        <begin position="133"/>
        <end position="155"/>
    </location>
</feature>
<dbReference type="Gramene" id="RZC57282">
    <property type="protein sequence ID" value="RZC57282"/>
    <property type="gene ID" value="C5167_004585"/>
</dbReference>
<evidence type="ECO:0000256" key="1">
    <source>
        <dbReference type="ARBA" id="ARBA00004123"/>
    </source>
</evidence>
<sequence>MEQRGKGTVTSLASLISVEEAQKAVKTVEGSIAEHQKELDHICHFISENNNLIHLVYKLPDELHHAIMVPFGKAAFFPGRLVHTDEFIVLLGEEYYVQRTSKQTVGVLQRRGEVLDSQVESLKAMMLDTAEAAEEHPTERMSNKPDLEMPDTSNSSKVQNVEVAGEDEEYARIVSRLNGLEQEELEAEDEDTNFGCWIDEHSFEQLKISEGRQHGKSSLKKNSRNLSQSQQNSAEWLTRKFTAEENFQPTESLQSEKEKAQEVNTSKSEISDDKATKDNPKTGFDSTKAFIGSVVEHAHGVIVNAASKATSSQSNGLRKSKPFSRFKMQKGSR</sequence>